<gene>
    <name evidence="3" type="ORF">EBB54_10005</name>
</gene>
<sequence>MDNREKQVRFVHEALVVMGVLALLCFVCRLWPILLLVILGVLIAAVRMVFLAAKKVETVEPMPAPQPQPIPVPTETDVKALAYSVILRRITELVAAEYPEARWVWEAPNAKALFETGADLFVLLNRAGGYRRAKVNIHNLQVLGIEYETAAEPANPEPEPEEPEQPGENEKESLKLIAFEWAEAHIFELNTRCNEAIGQNLSELLIYADELPAKESWEDVCGELVRAGLEDACCVPEGIKINLTQ</sequence>
<keyword evidence="2" id="KW-0812">Transmembrane</keyword>
<evidence type="ECO:0000313" key="4">
    <source>
        <dbReference type="Proteomes" id="UP000274920"/>
    </source>
</evidence>
<comment type="caution">
    <text evidence="3">The sequence shown here is derived from an EMBL/GenBank/DDBJ whole genome shotgun (WGS) entry which is preliminary data.</text>
</comment>
<dbReference type="Proteomes" id="UP000274920">
    <property type="component" value="Unassembled WGS sequence"/>
</dbReference>
<proteinExistence type="predicted"/>
<feature type="compositionally biased region" description="Acidic residues" evidence="1">
    <location>
        <begin position="158"/>
        <end position="167"/>
    </location>
</feature>
<keyword evidence="4" id="KW-1185">Reference proteome</keyword>
<evidence type="ECO:0000313" key="3">
    <source>
        <dbReference type="EMBL" id="RRK31658.1"/>
    </source>
</evidence>
<dbReference type="EMBL" id="RHJS01000002">
    <property type="protein sequence ID" value="RRK31658.1"/>
    <property type="molecule type" value="Genomic_DNA"/>
</dbReference>
<feature type="transmembrane region" description="Helical" evidence="2">
    <location>
        <begin position="20"/>
        <end position="46"/>
    </location>
</feature>
<evidence type="ECO:0000256" key="1">
    <source>
        <dbReference type="SAM" id="MobiDB-lite"/>
    </source>
</evidence>
<name>A0A3R8JLK9_9FIRM</name>
<feature type="region of interest" description="Disordered" evidence="1">
    <location>
        <begin position="151"/>
        <end position="170"/>
    </location>
</feature>
<reference evidence="3" key="1">
    <citation type="submission" date="2018-10" db="EMBL/GenBank/DDBJ databases">
        <title>Schaedlerella arabinophila gen. nov. sp. nov., isolated from the mouse intestinal tract and comparative analysis with the genome of the closely related altered Schaedler flora strain ASF502.</title>
        <authorList>
            <person name="Miyake S."/>
            <person name="Soh M."/>
            <person name="Seedorf H."/>
        </authorList>
    </citation>
    <scope>NUCLEOTIDE SEQUENCE [LARGE SCALE GENOMIC DNA]</scope>
    <source>
        <strain evidence="3">DSM 106076</strain>
    </source>
</reference>
<keyword evidence="2" id="KW-0472">Membrane</keyword>
<dbReference type="RefSeq" id="WP_125127289.1">
    <property type="nucleotide sequence ID" value="NZ_RHJS01000002.1"/>
</dbReference>
<organism evidence="3 4">
    <name type="scientific">Schaedlerella arabinosiphila</name>
    <dbReference type="NCBI Taxonomy" id="2044587"/>
    <lineage>
        <taxon>Bacteria</taxon>
        <taxon>Bacillati</taxon>
        <taxon>Bacillota</taxon>
        <taxon>Clostridia</taxon>
        <taxon>Lachnospirales</taxon>
        <taxon>Lachnospiraceae</taxon>
        <taxon>Schaedlerella</taxon>
    </lineage>
</organism>
<evidence type="ECO:0000256" key="2">
    <source>
        <dbReference type="SAM" id="Phobius"/>
    </source>
</evidence>
<dbReference type="AlphaFoldDB" id="A0A3R8JLK9"/>
<keyword evidence="2" id="KW-1133">Transmembrane helix</keyword>
<accession>A0A3R8JLK9</accession>
<protein>
    <submittedName>
        <fullName evidence="3">Uncharacterized protein</fullName>
    </submittedName>
</protein>